<dbReference type="InterPro" id="IPR019819">
    <property type="entry name" value="Carboxylesterase_B_CS"/>
</dbReference>
<comment type="caution">
    <text evidence="5">The sequence shown here is derived from an EMBL/GenBank/DDBJ whole genome shotgun (WGS) entry which is preliminary data.</text>
</comment>
<evidence type="ECO:0000256" key="3">
    <source>
        <dbReference type="RuleBase" id="RU361235"/>
    </source>
</evidence>
<keyword evidence="3" id="KW-0732">Signal</keyword>
<evidence type="ECO:0000259" key="4">
    <source>
        <dbReference type="Pfam" id="PF00135"/>
    </source>
</evidence>
<gene>
    <name evidence="5" type="ORF">H6A34_10140</name>
</gene>
<dbReference type="InterPro" id="IPR050309">
    <property type="entry name" value="Type-B_Carboxylest/Lipase"/>
</dbReference>
<dbReference type="Proteomes" id="UP000706891">
    <property type="component" value="Unassembled WGS sequence"/>
</dbReference>
<name>A0A939B895_9BACT</name>
<dbReference type="GO" id="GO:0016787">
    <property type="term" value="F:hydrolase activity"/>
    <property type="evidence" value="ECO:0007669"/>
    <property type="project" value="UniProtKB-KW"/>
</dbReference>
<evidence type="ECO:0000256" key="1">
    <source>
        <dbReference type="ARBA" id="ARBA00005964"/>
    </source>
</evidence>
<dbReference type="AlphaFoldDB" id="A0A939B895"/>
<dbReference type="InterPro" id="IPR019826">
    <property type="entry name" value="Carboxylesterase_B_AS"/>
</dbReference>
<reference evidence="5" key="2">
    <citation type="journal article" date="2021" name="Sci. Rep.">
        <title>The distribution of antibiotic resistance genes in chicken gut microbiota commensals.</title>
        <authorList>
            <person name="Juricova H."/>
            <person name="Matiasovicova J."/>
            <person name="Kubasova T."/>
            <person name="Cejkova D."/>
            <person name="Rychlik I."/>
        </authorList>
    </citation>
    <scope>NUCLEOTIDE SEQUENCE</scope>
    <source>
        <strain evidence="5">An824</strain>
    </source>
</reference>
<feature type="chain" id="PRO_5038161642" description="Carboxylic ester hydrolase" evidence="3">
    <location>
        <begin position="22"/>
        <end position="534"/>
    </location>
</feature>
<feature type="signal peptide" evidence="3">
    <location>
        <begin position="1"/>
        <end position="21"/>
    </location>
</feature>
<dbReference type="InterPro" id="IPR002018">
    <property type="entry name" value="CarbesteraseB"/>
</dbReference>
<keyword evidence="2 3" id="KW-0378">Hydrolase</keyword>
<sequence length="534" mass="57671">MKKLLTSLALALAALAAGAQAPQVKTAAGVLEGTYESGIKVFKGVPFAQPPVGELRWKAPQPVKPWTGVREAKDFGPNPMQQNLFGDMNFGTKKMSEDCLYLNIWTPAKTMDEGLPVLIYFNGGGLMAGSGSEPRYAGESMARHGIISITANYREGIFGFFAHPELSKETGYKGSGNYGFLDQAAAIKWVKDNIAAFGGDPSRITIVGESAGSTSVSALMASPLCKGLFAQAMGSSASVIGFDKVATLDEAEKTGEETMKKMGCKSLAEMRALPADELLAKSAGTYMPKMYNIDGYFFTEQPAETYAAGRQAHVPLLVGWNSTEVPIASVLGNRPRTVAAVKEAITPRFGKDTDKVMEAYGLTTDDDVEGEPGAQLAGDMFVGFGTWKWADMHAKTGGQPVYRYLYCHPRPAMRDADLVPGLAGGVQKKTEENKDALTVTGAVHSADIEYAMGTLPTNRVYDWQPEDFTVSAIFQNYYLNFIKTGNPNGLGLPEWTPVNGKDVAPVMRIDVDSYEKADARLENTYRTVDSVVWK</sequence>
<protein>
    <recommendedName>
        <fullName evidence="3">Carboxylic ester hydrolase</fullName>
        <ecNumber evidence="3">3.1.1.-</ecNumber>
    </recommendedName>
</protein>
<evidence type="ECO:0000313" key="5">
    <source>
        <dbReference type="EMBL" id="MBM6674232.1"/>
    </source>
</evidence>
<dbReference type="InterPro" id="IPR029058">
    <property type="entry name" value="AB_hydrolase_fold"/>
</dbReference>
<feature type="domain" description="Carboxylesterase type B" evidence="4">
    <location>
        <begin position="21"/>
        <end position="514"/>
    </location>
</feature>
<proteinExistence type="inferred from homology"/>
<dbReference type="EC" id="3.1.1.-" evidence="3"/>
<dbReference type="PROSITE" id="PS00122">
    <property type="entry name" value="CARBOXYLESTERASE_B_1"/>
    <property type="match status" value="1"/>
</dbReference>
<keyword evidence="6" id="KW-1185">Reference proteome</keyword>
<comment type="similarity">
    <text evidence="1 3">Belongs to the type-B carboxylesterase/lipase family.</text>
</comment>
<evidence type="ECO:0000313" key="6">
    <source>
        <dbReference type="Proteomes" id="UP000706891"/>
    </source>
</evidence>
<reference evidence="5" key="1">
    <citation type="submission" date="2020-08" db="EMBL/GenBank/DDBJ databases">
        <authorList>
            <person name="Cejkova D."/>
            <person name="Kubasova T."/>
            <person name="Jahodarova E."/>
            <person name="Rychlik I."/>
        </authorList>
    </citation>
    <scope>NUCLEOTIDE SEQUENCE</scope>
    <source>
        <strain evidence="5">An824</strain>
    </source>
</reference>
<dbReference type="Pfam" id="PF00135">
    <property type="entry name" value="COesterase"/>
    <property type="match status" value="1"/>
</dbReference>
<organism evidence="5 6">
    <name type="scientific">Marseilla massiliensis</name>
    <dbReference type="NCBI Taxonomy" id="1841864"/>
    <lineage>
        <taxon>Bacteria</taxon>
        <taxon>Pseudomonadati</taxon>
        <taxon>Bacteroidota</taxon>
        <taxon>Bacteroidia</taxon>
        <taxon>Bacteroidales</taxon>
        <taxon>Prevotellaceae</taxon>
        <taxon>Marseilla</taxon>
    </lineage>
</organism>
<dbReference type="EMBL" id="JACJJG010000061">
    <property type="protein sequence ID" value="MBM6674232.1"/>
    <property type="molecule type" value="Genomic_DNA"/>
</dbReference>
<dbReference type="PROSITE" id="PS00941">
    <property type="entry name" value="CARBOXYLESTERASE_B_2"/>
    <property type="match status" value="1"/>
</dbReference>
<dbReference type="RefSeq" id="WP_205105414.1">
    <property type="nucleotide sequence ID" value="NZ_JACJJG010000061.1"/>
</dbReference>
<dbReference type="Gene3D" id="3.40.50.1820">
    <property type="entry name" value="alpha/beta hydrolase"/>
    <property type="match status" value="1"/>
</dbReference>
<evidence type="ECO:0000256" key="2">
    <source>
        <dbReference type="ARBA" id="ARBA00022801"/>
    </source>
</evidence>
<dbReference type="SUPFAM" id="SSF53474">
    <property type="entry name" value="alpha/beta-Hydrolases"/>
    <property type="match status" value="1"/>
</dbReference>
<accession>A0A939B895</accession>
<dbReference type="PANTHER" id="PTHR11559">
    <property type="entry name" value="CARBOXYLESTERASE"/>
    <property type="match status" value="1"/>
</dbReference>